<sequence>MTDPYKPATDSQGEVLVASIFILARRDDDSEPAPHIFSRRTPPVIHKDTIIITVSSVIANGGGKDDVVHNVPRGRDITDAMKTSAQLQLGFSMAPNQLLVSHFLLPVMHDFDRIHDNPSLAWAEAHAFSRDYKNPRQLGWKTLNIDTPRPELPNASQIVFASETARILAMQMSSYEELEMDLINAAELESFEFNALFLPDVTSAWSAEKRRPQPYQCQMNGVSRSRFRLDLCDGFSLHDEIIVNVDVS</sequence>
<dbReference type="eggNOG" id="ENOG502R6VS">
    <property type="taxonomic scope" value="Eukaryota"/>
</dbReference>
<dbReference type="Proteomes" id="UP000027238">
    <property type="component" value="Unassembled WGS sequence"/>
</dbReference>
<dbReference type="OrthoDB" id="10473008at2759"/>
<dbReference type="AlphaFoldDB" id="A0A066Y2B3"/>
<organism evidence="1 2">
    <name type="scientific">Colletotrichum sublineola</name>
    <name type="common">Sorghum anthracnose fungus</name>
    <dbReference type="NCBI Taxonomy" id="1173701"/>
    <lineage>
        <taxon>Eukaryota</taxon>
        <taxon>Fungi</taxon>
        <taxon>Dikarya</taxon>
        <taxon>Ascomycota</taxon>
        <taxon>Pezizomycotina</taxon>
        <taxon>Sordariomycetes</taxon>
        <taxon>Hypocreomycetidae</taxon>
        <taxon>Glomerellales</taxon>
        <taxon>Glomerellaceae</taxon>
        <taxon>Colletotrichum</taxon>
        <taxon>Colletotrichum graminicola species complex</taxon>
    </lineage>
</organism>
<dbReference type="EMBL" id="JMSE01000032">
    <property type="protein sequence ID" value="KDN72166.1"/>
    <property type="molecule type" value="Genomic_DNA"/>
</dbReference>
<name>A0A066Y2B3_COLSU</name>
<comment type="caution">
    <text evidence="1">The sequence shown here is derived from an EMBL/GenBank/DDBJ whole genome shotgun (WGS) entry which is preliminary data.</text>
</comment>
<evidence type="ECO:0000313" key="2">
    <source>
        <dbReference type="Proteomes" id="UP000027238"/>
    </source>
</evidence>
<keyword evidence="2" id="KW-1185">Reference proteome</keyword>
<proteinExistence type="predicted"/>
<dbReference type="HOGENOM" id="CLU_1120114_0_0_1"/>
<gene>
    <name evidence="1" type="ORF">CSUB01_10693</name>
</gene>
<reference evidence="2" key="1">
    <citation type="journal article" date="2014" name="Genome Announc.">
        <title>Draft genome sequence of Colletotrichum sublineola, a destructive pathogen of cultivated sorghum.</title>
        <authorList>
            <person name="Baroncelli R."/>
            <person name="Sanz-Martin J.M."/>
            <person name="Rech G.E."/>
            <person name="Sukno S.A."/>
            <person name="Thon M.R."/>
        </authorList>
    </citation>
    <scope>NUCLEOTIDE SEQUENCE [LARGE SCALE GENOMIC DNA]</scope>
    <source>
        <strain evidence="2">TX430BB</strain>
    </source>
</reference>
<protein>
    <submittedName>
        <fullName evidence="1">Uncharacterized protein</fullName>
    </submittedName>
</protein>
<accession>A0A066Y2B3</accession>
<evidence type="ECO:0000313" key="1">
    <source>
        <dbReference type="EMBL" id="KDN72166.1"/>
    </source>
</evidence>